<name>A0A1N7RU52_9BURK</name>
<protein>
    <recommendedName>
        <fullName evidence="4">Sodium:proline symporter</fullName>
    </recommendedName>
</protein>
<dbReference type="OrthoDB" id="6169516at2"/>
<feature type="transmembrane region" description="Helical" evidence="1">
    <location>
        <begin position="21"/>
        <end position="43"/>
    </location>
</feature>
<gene>
    <name evidence="2" type="ORF">BN2476_170218</name>
</gene>
<dbReference type="EMBL" id="CYGY02000017">
    <property type="protein sequence ID" value="SIT38614.1"/>
    <property type="molecule type" value="Genomic_DNA"/>
</dbReference>
<evidence type="ECO:0000313" key="3">
    <source>
        <dbReference type="Proteomes" id="UP000195569"/>
    </source>
</evidence>
<evidence type="ECO:0008006" key="4">
    <source>
        <dbReference type="Google" id="ProtNLM"/>
    </source>
</evidence>
<reference evidence="2" key="1">
    <citation type="submission" date="2016-12" db="EMBL/GenBank/DDBJ databases">
        <authorList>
            <person name="Moulin L."/>
        </authorList>
    </citation>
    <scope>NUCLEOTIDE SEQUENCE [LARGE SCALE GENOMIC DNA]</scope>
    <source>
        <strain evidence="2">STM 7183</strain>
    </source>
</reference>
<proteinExistence type="predicted"/>
<evidence type="ECO:0000256" key="1">
    <source>
        <dbReference type="SAM" id="Phobius"/>
    </source>
</evidence>
<keyword evidence="1" id="KW-1133">Transmembrane helix</keyword>
<keyword evidence="3" id="KW-1185">Reference proteome</keyword>
<comment type="caution">
    <text evidence="2">The sequence shown here is derived from an EMBL/GenBank/DDBJ whole genome shotgun (WGS) entry which is preliminary data.</text>
</comment>
<feature type="transmembrane region" description="Helical" evidence="1">
    <location>
        <begin position="141"/>
        <end position="159"/>
    </location>
</feature>
<accession>A0A1N7RU52</accession>
<keyword evidence="1" id="KW-0812">Transmembrane</keyword>
<dbReference type="AlphaFoldDB" id="A0A1N7RU52"/>
<keyword evidence="1" id="KW-0472">Membrane</keyword>
<evidence type="ECO:0000313" key="2">
    <source>
        <dbReference type="EMBL" id="SIT38614.1"/>
    </source>
</evidence>
<sequence length="177" mass="18687">MQLHMGSHHFTHGQPDWRAAVLAGVIAGTVFLVLGVILMALMAGGSLLEPPRMVAAIILGRGALQSPQAFSIGIVLAAFVVHFALAIVLALILGLIMTSFNLDSSMGMASLAGGAFAVAVYLINFYGMTRLFPWFAEARNSASLFVHIVFGIVTANLYMRLERNTSRGVKADAGGPS</sequence>
<feature type="transmembrane region" description="Helical" evidence="1">
    <location>
        <begin position="69"/>
        <end position="96"/>
    </location>
</feature>
<organism evidence="2 3">
    <name type="scientific">Paraburkholderia piptadeniae</name>
    <dbReference type="NCBI Taxonomy" id="1701573"/>
    <lineage>
        <taxon>Bacteria</taxon>
        <taxon>Pseudomonadati</taxon>
        <taxon>Pseudomonadota</taxon>
        <taxon>Betaproteobacteria</taxon>
        <taxon>Burkholderiales</taxon>
        <taxon>Burkholderiaceae</taxon>
        <taxon>Paraburkholderia</taxon>
    </lineage>
</organism>
<dbReference type="Proteomes" id="UP000195569">
    <property type="component" value="Unassembled WGS sequence"/>
</dbReference>
<feature type="transmembrane region" description="Helical" evidence="1">
    <location>
        <begin position="108"/>
        <end position="129"/>
    </location>
</feature>